<gene>
    <name evidence="2" type="ORF">AFERRI_21030</name>
    <name evidence="1" type="ORF">AFERRI_560025</name>
</gene>
<organism evidence="1">
    <name type="scientific">Acidithiobacillus ferrivorans</name>
    <dbReference type="NCBI Taxonomy" id="160808"/>
    <lineage>
        <taxon>Bacteria</taxon>
        <taxon>Pseudomonadati</taxon>
        <taxon>Pseudomonadota</taxon>
        <taxon>Acidithiobacillia</taxon>
        <taxon>Acidithiobacillales</taxon>
        <taxon>Acidithiobacillaceae</taxon>
        <taxon>Acidithiobacillus</taxon>
    </lineage>
</organism>
<dbReference type="PANTHER" id="PTHR40266:SF2">
    <property type="entry name" value="TOXIN HIGB-1"/>
    <property type="match status" value="1"/>
</dbReference>
<dbReference type="InterPro" id="IPR035093">
    <property type="entry name" value="RelE/ParE_toxin_dom_sf"/>
</dbReference>
<evidence type="ECO:0000313" key="2">
    <source>
        <dbReference type="EMBL" id="SMH66241.1"/>
    </source>
</evidence>
<evidence type="ECO:0000313" key="1">
    <source>
        <dbReference type="EMBL" id="CDQ11476.1"/>
    </source>
</evidence>
<dbReference type="EMBL" id="CCCS020000052">
    <property type="protein sequence ID" value="CDQ11476.1"/>
    <property type="molecule type" value="Genomic_DNA"/>
</dbReference>
<dbReference type="Proteomes" id="UP000193925">
    <property type="component" value="Chromosome AFERRI"/>
</dbReference>
<sequence length="91" mass="10406">MIRSFVHKGLKQVFETGQSAKVGADLVTRCKRKLDAINAATSPEELNVPGFDFHALEGKPKRYTVHVNGPYCITFEWREGDAWRIDLENYH</sequence>
<dbReference type="InterPro" id="IPR007711">
    <property type="entry name" value="HigB-1"/>
</dbReference>
<reference evidence="1" key="2">
    <citation type="submission" date="2014-07" db="EMBL/GenBank/DDBJ databases">
        <title>Initial genome analysis of the psychrotolerant acidophile Acidithiobacillus ferrivorans CF27: insights into iron and sulfur oxidation pathways and into biofilm formation.</title>
        <authorList>
            <person name="Talla E."/>
            <person name="Hedrich S."/>
            <person name="Mangenot S."/>
            <person name="Ji B."/>
            <person name="Johnson D.B."/>
            <person name="Barbe V."/>
            <person name="Bonnefoy V."/>
        </authorList>
    </citation>
    <scope>NUCLEOTIDE SEQUENCE [LARGE SCALE GENOMIC DNA]</scope>
    <source>
        <strain evidence="1">CF27</strain>
    </source>
</reference>
<dbReference type="PANTHER" id="PTHR40266">
    <property type="entry name" value="TOXIN HIGB-1"/>
    <property type="match status" value="1"/>
</dbReference>
<reference evidence="1" key="1">
    <citation type="submission" date="2014-03" db="EMBL/GenBank/DDBJ databases">
        <authorList>
            <person name="Genoscope - CEA"/>
        </authorList>
    </citation>
    <scope>NUCLEOTIDE SEQUENCE [LARGE SCALE GENOMIC DNA]</scope>
    <source>
        <strain evidence="1">CF27</strain>
    </source>
</reference>
<reference evidence="2 3" key="3">
    <citation type="submission" date="2017-03" db="EMBL/GenBank/DDBJ databases">
        <authorList>
            <person name="Regsiter A."/>
            <person name="William W."/>
        </authorList>
    </citation>
    <scope>NUCLEOTIDE SEQUENCE [LARGE SCALE GENOMIC DNA]</scope>
    <source>
        <strain evidence="2">PRJEB5721</strain>
    </source>
</reference>
<dbReference type="EMBL" id="LT841305">
    <property type="protein sequence ID" value="SMH66241.1"/>
    <property type="molecule type" value="Genomic_DNA"/>
</dbReference>
<dbReference type="SUPFAM" id="SSF143011">
    <property type="entry name" value="RelE-like"/>
    <property type="match status" value="1"/>
</dbReference>
<proteinExistence type="predicted"/>
<name>A0A060UT73_9PROT</name>
<dbReference type="Gene3D" id="3.30.2310.20">
    <property type="entry name" value="RelE-like"/>
    <property type="match status" value="1"/>
</dbReference>
<protein>
    <submittedName>
        <fullName evidence="1">Plasmid maintenance system killer protein</fullName>
    </submittedName>
</protein>
<dbReference type="RefSeq" id="WP_035194566.1">
    <property type="nucleotide sequence ID" value="NZ_CCCS020000052.1"/>
</dbReference>
<dbReference type="Pfam" id="PF05015">
    <property type="entry name" value="HigB-like_toxin"/>
    <property type="match status" value="1"/>
</dbReference>
<accession>A0A060UT73</accession>
<keyword evidence="3" id="KW-1185">Reference proteome</keyword>
<evidence type="ECO:0000313" key="3">
    <source>
        <dbReference type="Proteomes" id="UP000193925"/>
    </source>
</evidence>
<dbReference type="AlphaFoldDB" id="A0A060UT73"/>